<dbReference type="Proteomes" id="UP000053664">
    <property type="component" value="Unassembled WGS sequence"/>
</dbReference>
<name>A0A061H4X4_9BASI</name>
<dbReference type="SUPFAM" id="SSF56112">
    <property type="entry name" value="Protein kinase-like (PK-like)"/>
    <property type="match status" value="1"/>
</dbReference>
<organism evidence="2 3">
    <name type="scientific">Pseudozyma flocculosa PF-1</name>
    <dbReference type="NCBI Taxonomy" id="1277687"/>
    <lineage>
        <taxon>Eukaryota</taxon>
        <taxon>Fungi</taxon>
        <taxon>Dikarya</taxon>
        <taxon>Basidiomycota</taxon>
        <taxon>Ustilaginomycotina</taxon>
        <taxon>Ustilaginomycetes</taxon>
        <taxon>Ustilaginales</taxon>
        <taxon>Ustilaginaceae</taxon>
        <taxon>Pseudozyma</taxon>
    </lineage>
</organism>
<dbReference type="PANTHER" id="PTHR47829:SF1">
    <property type="entry name" value="HAD FAMILY PHOSPHATASE"/>
    <property type="match status" value="1"/>
</dbReference>
<dbReference type="InterPro" id="IPR041726">
    <property type="entry name" value="ACAD10_11_N"/>
</dbReference>
<dbReference type="InterPro" id="IPR052898">
    <property type="entry name" value="ACAD10-like"/>
</dbReference>
<feature type="domain" description="Aminoglycoside phosphotransferase" evidence="1">
    <location>
        <begin position="39"/>
        <end position="276"/>
    </location>
</feature>
<dbReference type="RefSeq" id="XP_007880545.1">
    <property type="nucleotide sequence ID" value="XM_007882354.1"/>
</dbReference>
<dbReference type="InterPro" id="IPR002575">
    <property type="entry name" value="Aminoglycoside_PTrfase"/>
</dbReference>
<evidence type="ECO:0000259" key="1">
    <source>
        <dbReference type="Pfam" id="PF01636"/>
    </source>
</evidence>
<evidence type="ECO:0000313" key="3">
    <source>
        <dbReference type="Proteomes" id="UP000053664"/>
    </source>
</evidence>
<reference evidence="2 3" key="1">
    <citation type="journal article" date="2013" name="Plant Cell">
        <title>The transition from a phytopathogenic smut ancestor to an anamorphic biocontrol agent deciphered by comparative whole-genome analysis.</title>
        <authorList>
            <person name="Lefebvre F."/>
            <person name="Joly D.L."/>
            <person name="Labbe C."/>
            <person name="Teichmann B."/>
            <person name="Linning R."/>
            <person name="Belzile F."/>
            <person name="Bakkeren G."/>
            <person name="Belanger R.R."/>
        </authorList>
    </citation>
    <scope>NUCLEOTIDE SEQUENCE [LARGE SCALE GENOMIC DNA]</scope>
    <source>
        <strain evidence="2 3">PF-1</strain>
    </source>
</reference>
<dbReference type="Pfam" id="PF01636">
    <property type="entry name" value="APH"/>
    <property type="match status" value="1"/>
</dbReference>
<dbReference type="GeneID" id="19318926"/>
<dbReference type="PANTHER" id="PTHR47829">
    <property type="entry name" value="HYDROLASE, PUTATIVE (AFU_ORTHOLOGUE AFUA_1G12880)-RELATED"/>
    <property type="match status" value="1"/>
</dbReference>
<accession>A0A061H4X4</accession>
<dbReference type="eggNOG" id="ENOG502QQPX">
    <property type="taxonomic scope" value="Eukaryota"/>
</dbReference>
<proteinExistence type="predicted"/>
<dbReference type="EMBL" id="KE361638">
    <property type="protein sequence ID" value="EPQ27688.1"/>
    <property type="molecule type" value="Genomic_DNA"/>
</dbReference>
<dbReference type="AlphaFoldDB" id="A0A061H4X4"/>
<gene>
    <name evidence="2" type="ORF">PFL1_04826</name>
</gene>
<dbReference type="Gene3D" id="3.30.200.20">
    <property type="entry name" value="Phosphorylase Kinase, domain 1"/>
    <property type="match status" value="1"/>
</dbReference>
<sequence length="404" mass="45014">MPESKQIGQQYGQVRHAIDVDALNAYIKKDVPAIAGPVDVKQFSYGQSNPTYVLFDQNQKRYVLRKKPQGELMSATAHAIEREYRILKALSNFNKTLPANSADAVPVPEVFCLCEDKGIVGTNFYIMEFIQGRIFADIRMLPLPKDERRQCWFSAMRTLAALHRLDPSRVGLADYGKDRDFYTRQMKSLGKVSSIQAKAKDRKTGQETGEVPGIDRFLQWFAANMPSDENTLIHGDYKIDNLIFHPTEPRVIGLLDWELSTRGHPLSDLANLLQQFSLPCSNPAGINDEGEVDRARERGELLLALGDLPRDVSPVPTKDELIRVYCDAVARPFPIPSWEAAESWAWFRLAVITQGIAARNAQGQASSAQAQAYGSKFPHCAKAMFQIVDKANAGGGAPKPKPKL</sequence>
<dbReference type="OrthoDB" id="191037at2759"/>
<evidence type="ECO:0000313" key="2">
    <source>
        <dbReference type="EMBL" id="EPQ27688.1"/>
    </source>
</evidence>
<dbReference type="Gene3D" id="3.90.1200.10">
    <property type="match status" value="1"/>
</dbReference>
<dbReference type="CDD" id="cd05154">
    <property type="entry name" value="ACAD10_11_N-like"/>
    <property type="match status" value="1"/>
</dbReference>
<dbReference type="InterPro" id="IPR011009">
    <property type="entry name" value="Kinase-like_dom_sf"/>
</dbReference>
<dbReference type="KEGG" id="pfp:PFL1_04826"/>
<dbReference type="HOGENOM" id="CLU_007526_0_2_1"/>
<protein>
    <recommendedName>
        <fullName evidence="1">Aminoglycoside phosphotransferase domain-containing protein</fullName>
    </recommendedName>
</protein>